<dbReference type="Gene3D" id="2.30.120.10">
    <property type="match status" value="1"/>
</dbReference>
<comment type="caution">
    <text evidence="6">The sequence shown here is derived from an EMBL/GenBank/DDBJ whole genome shotgun (WGS) entry which is preliminary data.</text>
</comment>
<dbReference type="PANTHER" id="PTHR34218">
    <property type="entry name" value="PEPTIDASE S45 PENICILLIN AMIDASE"/>
    <property type="match status" value="1"/>
</dbReference>
<sequence length="1379" mass="149408">MKWPPRWRWSKWLAVTVFGFVAVAAIGGGVLAILAYKRLGDSLPALDGHVSSPSLSATVRIERDADGVPSIWAENRVDAAYALGFLHAQERYFQMDLGRHAAAGELAELFGAGILPIDRDFRRHRFRALATRVLGELPVEQRELVHAYTLGVNEGLRRLGAPPFEYGLLALSPQPWREEDTLLSVFYMYLLLQDSKADQDYSRAALYDALPRQVADFLAPTGSHDWDAPLVGPVADDPPLPPAQVLDLRQVQAKPLSFDMETGRRFRGSNAWAVGGGVAAGDGALVANDMHLAFAMPNVFYRAAIMLGATGDRLVGVTLPGFPLLIAGSNGHVAWGLTNSAGEWSDLVRLDQRGLPADQYRVPAGVATLTAIDEVLHVRGGANETLRIEQTTWGPVMRHRADGALFAELWIAHFPQAVNLGLLGLERARSLDEAMAAAPLAGVPTQNLVVGDIAGNVGWTLLGPAPRRAAREGGLPSLSSREGDGWSGWLAPSDYPRVQNPGDGRIWSANARVGDGNILRAMGHGYYILGARAGQIRDALRAAPRFDENTMAALQLDDRALFLSRWRGLLLETLKHRPPALGMRTDEAATVVTGSSDRADADAAGYRLVREFRLAADRLAFAPFVGLVAARFPDFKFDATGNQREDSLWRLVTERPAHLLNPRFATWDALLEAAAAEAVTTVAGKDAALSSRPWGEANLLAMRHPMSPFFPFIGHFLDMPPSPLSGDENMPLAELSSHGPVLRLVVSPGHEDRGFLTMPGGQSANPRSPYYGAGHDAWRTGHTTPLLPGPPTHTLWLDRAARARTGGRRPVDRARGRRPGGSAWLLLVLLGLALTPKPAAAATSPSPSGPTFSGVMPPDLRSAKGGAPDATLDEAALYAWQEFIALNWPAKAGKRGTPDIDATFDSQGQPRVWETLRGRVEAYPGVGSPSGGADGTQDYGFDKPPRYIYDPAKVGTPAGQEAGTTAACDPGAAMTSPPWHNLDEPDHGNAQSGLSPAEPFPGRQILLESKVNREHFVYVASRGWYGDKPLRLIKRRTGDYVRTAQEAPPAAKADDPSDETMISFPSGALELKAAWRRLGPLDDPDHYFTSRVRFYQLGKDGLCHQDSKGGPGDTWGLLAFHVMHKTPSAPYFIWATFEQVDTLIAPAPGPDGKPVPLENPDGTLAPAAVALKTAYSPEIKVTPATLDEDQEIRFASADPAEPGLQLFYNQVAEFGLPRIDRIAINRRLYPTPAAIAAVNRRMQAELSAHYPNLPLAHYRLVSVQWRPVDKKPGEFYDGPEEPAVYYASNVVIEPAPVQQAFSGQFTSGFAKASDYLHRTMLFINPKPNPGDPAFLNSFFAGHGTLSGGCMGCHGFRQAYGTDWSFLLERQRVLAPEVKP</sequence>
<dbReference type="PANTHER" id="PTHR34218:SF4">
    <property type="entry name" value="ACYL-HOMOSERINE LACTONE ACYLASE QUIP"/>
    <property type="match status" value="1"/>
</dbReference>
<reference evidence="6 7" key="1">
    <citation type="submission" date="2019-06" db="EMBL/GenBank/DDBJ databases">
        <title>Genomic Encyclopedia of Type Strains, Phase IV (KMG-V): Genome sequencing to study the core and pangenomes of soil and plant-associated prokaryotes.</title>
        <authorList>
            <person name="Whitman W."/>
        </authorList>
    </citation>
    <scope>NUCLEOTIDE SEQUENCE [LARGE SCALE GENOMIC DNA]</scope>
    <source>
        <strain evidence="6 7">BR 11880</strain>
    </source>
</reference>
<dbReference type="GO" id="GO:0016811">
    <property type="term" value="F:hydrolase activity, acting on carbon-nitrogen (but not peptide) bonds, in linear amides"/>
    <property type="evidence" value="ECO:0007669"/>
    <property type="project" value="InterPro"/>
</dbReference>
<comment type="similarity">
    <text evidence="1">Belongs to the peptidase S45 family.</text>
</comment>
<dbReference type="SUPFAM" id="SSF56235">
    <property type="entry name" value="N-terminal nucleophile aminohydrolases (Ntn hydrolases)"/>
    <property type="match status" value="1"/>
</dbReference>
<evidence type="ECO:0000256" key="2">
    <source>
        <dbReference type="ARBA" id="ARBA00022801"/>
    </source>
</evidence>
<name>A0A560ESQ1_9PROT</name>
<keyword evidence="2" id="KW-0378">Hydrolase</keyword>
<dbReference type="Gene3D" id="3.60.20.10">
    <property type="entry name" value="Glutamine Phosphoribosylpyrophosphate, subunit 1, domain 1"/>
    <property type="match status" value="1"/>
</dbReference>
<dbReference type="CDD" id="cd03747">
    <property type="entry name" value="Ntn_PGA_like"/>
    <property type="match status" value="1"/>
</dbReference>
<keyword evidence="3" id="KW-0865">Zymogen</keyword>
<evidence type="ECO:0000313" key="6">
    <source>
        <dbReference type="EMBL" id="TWB12398.1"/>
    </source>
</evidence>
<dbReference type="InterPro" id="IPR023343">
    <property type="entry name" value="Penicillin_amidase_dom1"/>
</dbReference>
<protein>
    <submittedName>
        <fullName evidence="6">Acyl-homoserine lactone acylase PvdQ</fullName>
    </submittedName>
</protein>
<feature type="region of interest" description="Disordered" evidence="4">
    <location>
        <begin position="838"/>
        <end position="867"/>
    </location>
</feature>
<keyword evidence="5" id="KW-0812">Transmembrane</keyword>
<dbReference type="InterPro" id="IPR043146">
    <property type="entry name" value="Penicillin_amidase_N_B-knob"/>
</dbReference>
<gene>
    <name evidence="6" type="ORF">FBZ89_12411</name>
</gene>
<organism evidence="6 7">
    <name type="scientific">Nitrospirillum amazonense</name>
    <dbReference type="NCBI Taxonomy" id="28077"/>
    <lineage>
        <taxon>Bacteria</taxon>
        <taxon>Pseudomonadati</taxon>
        <taxon>Pseudomonadota</taxon>
        <taxon>Alphaproteobacteria</taxon>
        <taxon>Rhodospirillales</taxon>
        <taxon>Azospirillaceae</taxon>
        <taxon>Nitrospirillum</taxon>
    </lineage>
</organism>
<proteinExistence type="inferred from homology"/>
<dbReference type="EMBL" id="VITN01000024">
    <property type="protein sequence ID" value="TWB12398.1"/>
    <property type="molecule type" value="Genomic_DNA"/>
</dbReference>
<dbReference type="InterPro" id="IPR043147">
    <property type="entry name" value="Penicillin_amidase_A-knob"/>
</dbReference>
<dbReference type="RefSeq" id="WP_145753400.1">
    <property type="nucleotide sequence ID" value="NZ_VITN01000024.1"/>
</dbReference>
<dbReference type="Gene3D" id="1.10.439.10">
    <property type="entry name" value="Penicillin Amidohydrolase, domain 1"/>
    <property type="match status" value="1"/>
</dbReference>
<feature type="transmembrane region" description="Helical" evidence="5">
    <location>
        <begin position="12"/>
        <end position="36"/>
    </location>
</feature>
<dbReference type="Pfam" id="PF01804">
    <property type="entry name" value="Penicil_amidase"/>
    <property type="match status" value="1"/>
</dbReference>
<keyword evidence="5" id="KW-0472">Membrane</keyword>
<evidence type="ECO:0000256" key="4">
    <source>
        <dbReference type="SAM" id="MobiDB-lite"/>
    </source>
</evidence>
<feature type="compositionally biased region" description="Low complexity" evidence="4">
    <location>
        <begin position="838"/>
        <end position="854"/>
    </location>
</feature>
<dbReference type="Gene3D" id="1.10.1400.10">
    <property type="match status" value="1"/>
</dbReference>
<keyword evidence="5" id="KW-1133">Transmembrane helix</keyword>
<dbReference type="Proteomes" id="UP000319859">
    <property type="component" value="Unassembled WGS sequence"/>
</dbReference>
<accession>A0A560ESQ1</accession>
<evidence type="ECO:0000256" key="1">
    <source>
        <dbReference type="ARBA" id="ARBA00006586"/>
    </source>
</evidence>
<dbReference type="InterPro" id="IPR029055">
    <property type="entry name" value="Ntn_hydrolases_N"/>
</dbReference>
<feature type="region of interest" description="Disordered" evidence="4">
    <location>
        <begin position="959"/>
        <end position="1000"/>
    </location>
</feature>
<evidence type="ECO:0000256" key="5">
    <source>
        <dbReference type="SAM" id="Phobius"/>
    </source>
</evidence>
<evidence type="ECO:0000313" key="7">
    <source>
        <dbReference type="Proteomes" id="UP000319859"/>
    </source>
</evidence>
<evidence type="ECO:0000256" key="3">
    <source>
        <dbReference type="ARBA" id="ARBA00023145"/>
    </source>
</evidence>
<dbReference type="InterPro" id="IPR002692">
    <property type="entry name" value="S45"/>
</dbReference>
<dbReference type="OrthoDB" id="280897at2"/>
<dbReference type="GO" id="GO:0017000">
    <property type="term" value="P:antibiotic biosynthetic process"/>
    <property type="evidence" value="ECO:0007669"/>
    <property type="project" value="InterPro"/>
</dbReference>